<proteinExistence type="predicted"/>
<dbReference type="KEGG" id="pseo:OM33_13440"/>
<dbReference type="HOGENOM" id="CLU_046120_1_0_6"/>
<dbReference type="eggNOG" id="COG3118">
    <property type="taxonomic scope" value="Bacteria"/>
</dbReference>
<sequence length="285" mass="31550">MNNIIELTADSFQQVISETAPETLIALYFYTQQAPECVSMTSLLEEKAAQYSEHLLLAKLNCDVEQALASQLAQQIGLQGIPAILLLKGGAPVDMLPGPQSKEMLDAAFEKHLPNAEDLLVTEAQQLLSQGNFSEAYTKAKQAYDVNAQNSKVKLILADICLNIQKVDDADALLSTIPMVDQDAYFNNLKAKVELAQEAKDSPEIKQLEAEIAKDENNFDAKVKLAVQYDQVGRKEEALETLFSVLQKDLAFGDARKMYLDVIATLPDGDELAGKYRRKLYSILY</sequence>
<feature type="domain" description="Thioredoxin" evidence="1">
    <location>
        <begin position="1"/>
        <end position="114"/>
    </location>
</feature>
<keyword evidence="3" id="KW-1185">Reference proteome</keyword>
<dbReference type="STRING" id="1348114.OM33_13440"/>
<accession>A0A0A7EHB0</accession>
<dbReference type="Pfam" id="PF14559">
    <property type="entry name" value="TPR_19"/>
    <property type="match status" value="1"/>
</dbReference>
<evidence type="ECO:0000313" key="3">
    <source>
        <dbReference type="Proteomes" id="UP000030341"/>
    </source>
</evidence>
<dbReference type="Pfam" id="PF00085">
    <property type="entry name" value="Thioredoxin"/>
    <property type="match status" value="1"/>
</dbReference>
<dbReference type="PANTHER" id="PTHR45663">
    <property type="entry name" value="GEO12009P1"/>
    <property type="match status" value="1"/>
</dbReference>
<dbReference type="AlphaFoldDB" id="A0A0A7EHB0"/>
<dbReference type="Gene3D" id="1.25.40.10">
    <property type="entry name" value="Tetratricopeptide repeat domain"/>
    <property type="match status" value="2"/>
</dbReference>
<protein>
    <submittedName>
        <fullName evidence="2">Thioredoxin</fullName>
    </submittedName>
</protein>
<dbReference type="GO" id="GO:0006950">
    <property type="term" value="P:response to stress"/>
    <property type="evidence" value="ECO:0007669"/>
    <property type="project" value="UniProtKB-ARBA"/>
</dbReference>
<dbReference type="SUPFAM" id="SSF48452">
    <property type="entry name" value="TPR-like"/>
    <property type="match status" value="1"/>
</dbReference>
<dbReference type="PANTHER" id="PTHR45663:SF11">
    <property type="entry name" value="GEO12009P1"/>
    <property type="match status" value="1"/>
</dbReference>
<dbReference type="GO" id="GO:0005737">
    <property type="term" value="C:cytoplasm"/>
    <property type="evidence" value="ECO:0007669"/>
    <property type="project" value="TreeGrafter"/>
</dbReference>
<reference evidence="2 3" key="1">
    <citation type="submission" date="2014-11" db="EMBL/GenBank/DDBJ databases">
        <title>Complete Genome Sequence of Pseudoalteromonas sp. Strain OCN003 Isolated from Kaneohe Bay, Oahu, Hawaii.</title>
        <authorList>
            <person name="Beurmann S."/>
            <person name="Videau P."/>
            <person name="Ushijima B."/>
            <person name="Smith A.M."/>
            <person name="Aeby G.S."/>
            <person name="Callahan S.M."/>
            <person name="Belcaid M."/>
        </authorList>
    </citation>
    <scope>NUCLEOTIDE SEQUENCE [LARGE SCALE GENOMIC DNA]</scope>
    <source>
        <strain evidence="2 3">OCN003</strain>
    </source>
</reference>
<organism evidence="2 3">
    <name type="scientific">Pseudoalteromonas piratica</name>
    <dbReference type="NCBI Taxonomy" id="1348114"/>
    <lineage>
        <taxon>Bacteria</taxon>
        <taxon>Pseudomonadati</taxon>
        <taxon>Pseudomonadota</taxon>
        <taxon>Gammaproteobacteria</taxon>
        <taxon>Alteromonadales</taxon>
        <taxon>Pseudoalteromonadaceae</taxon>
        <taxon>Pseudoalteromonas</taxon>
    </lineage>
</organism>
<dbReference type="EMBL" id="CP009888">
    <property type="protein sequence ID" value="AIY66004.1"/>
    <property type="molecule type" value="Genomic_DNA"/>
</dbReference>
<gene>
    <name evidence="2" type="ORF">OM33_13440</name>
</gene>
<dbReference type="InterPro" id="IPR036249">
    <property type="entry name" value="Thioredoxin-like_sf"/>
</dbReference>
<evidence type="ECO:0000259" key="1">
    <source>
        <dbReference type="PROSITE" id="PS51352"/>
    </source>
</evidence>
<dbReference type="InterPro" id="IPR011990">
    <property type="entry name" value="TPR-like_helical_dom_sf"/>
</dbReference>
<evidence type="ECO:0000313" key="2">
    <source>
        <dbReference type="EMBL" id="AIY66004.1"/>
    </source>
</evidence>
<dbReference type="PROSITE" id="PS51352">
    <property type="entry name" value="THIOREDOXIN_2"/>
    <property type="match status" value="1"/>
</dbReference>
<dbReference type="SUPFAM" id="SSF52833">
    <property type="entry name" value="Thioredoxin-like"/>
    <property type="match status" value="1"/>
</dbReference>
<dbReference type="Pfam" id="PF14561">
    <property type="entry name" value="TPR_20"/>
    <property type="match status" value="1"/>
</dbReference>
<dbReference type="OrthoDB" id="9790390at2"/>
<name>A0A0A7EHB0_9GAMM</name>
<dbReference type="Gene3D" id="3.40.30.10">
    <property type="entry name" value="Glutaredoxin"/>
    <property type="match status" value="1"/>
</dbReference>
<dbReference type="Proteomes" id="UP000030341">
    <property type="component" value="Chromosome 1"/>
</dbReference>
<dbReference type="GO" id="GO:0015035">
    <property type="term" value="F:protein-disulfide reductase activity"/>
    <property type="evidence" value="ECO:0007669"/>
    <property type="project" value="TreeGrafter"/>
</dbReference>
<dbReference type="InterPro" id="IPR013766">
    <property type="entry name" value="Thioredoxin_domain"/>
</dbReference>
<dbReference type="RefSeq" id="WP_038642428.1">
    <property type="nucleotide sequence ID" value="NZ_CP009888.1"/>
</dbReference>